<dbReference type="EMBL" id="JAUIRO010000001">
    <property type="protein sequence ID" value="KAK0733074.1"/>
    <property type="molecule type" value="Genomic_DNA"/>
</dbReference>
<evidence type="ECO:0000313" key="3">
    <source>
        <dbReference type="Proteomes" id="UP001172101"/>
    </source>
</evidence>
<dbReference type="AlphaFoldDB" id="A0AA40BF58"/>
<gene>
    <name evidence="2" type="ORF">B0T26DRAFT_758573</name>
</gene>
<keyword evidence="3" id="KW-1185">Reference proteome</keyword>
<feature type="signal peptide" evidence="1">
    <location>
        <begin position="1"/>
        <end position="21"/>
    </location>
</feature>
<accession>A0AA40BF58</accession>
<dbReference type="RefSeq" id="XP_060301951.1">
    <property type="nucleotide sequence ID" value="XM_060446366.1"/>
</dbReference>
<organism evidence="2 3">
    <name type="scientific">Lasiosphaeria miniovina</name>
    <dbReference type="NCBI Taxonomy" id="1954250"/>
    <lineage>
        <taxon>Eukaryota</taxon>
        <taxon>Fungi</taxon>
        <taxon>Dikarya</taxon>
        <taxon>Ascomycota</taxon>
        <taxon>Pezizomycotina</taxon>
        <taxon>Sordariomycetes</taxon>
        <taxon>Sordariomycetidae</taxon>
        <taxon>Sordariales</taxon>
        <taxon>Lasiosphaeriaceae</taxon>
        <taxon>Lasiosphaeria</taxon>
    </lineage>
</organism>
<dbReference type="GeneID" id="85329636"/>
<evidence type="ECO:0000313" key="2">
    <source>
        <dbReference type="EMBL" id="KAK0733074.1"/>
    </source>
</evidence>
<protein>
    <submittedName>
        <fullName evidence="2">Uncharacterized protein</fullName>
    </submittedName>
</protein>
<reference evidence="2" key="1">
    <citation type="submission" date="2023-06" db="EMBL/GenBank/DDBJ databases">
        <title>Genome-scale phylogeny and comparative genomics of the fungal order Sordariales.</title>
        <authorList>
            <consortium name="Lawrence Berkeley National Laboratory"/>
            <person name="Hensen N."/>
            <person name="Bonometti L."/>
            <person name="Westerberg I."/>
            <person name="Brannstrom I.O."/>
            <person name="Guillou S."/>
            <person name="Cros-Aarteil S."/>
            <person name="Calhoun S."/>
            <person name="Haridas S."/>
            <person name="Kuo A."/>
            <person name="Mondo S."/>
            <person name="Pangilinan J."/>
            <person name="Riley R."/>
            <person name="LaButti K."/>
            <person name="Andreopoulos B."/>
            <person name="Lipzen A."/>
            <person name="Chen C."/>
            <person name="Yanf M."/>
            <person name="Daum C."/>
            <person name="Ng V."/>
            <person name="Clum A."/>
            <person name="Steindorff A."/>
            <person name="Ohm R."/>
            <person name="Martin F."/>
            <person name="Silar P."/>
            <person name="Natvig D."/>
            <person name="Lalanne C."/>
            <person name="Gautier V."/>
            <person name="Ament-velasquez S.L."/>
            <person name="Kruys A."/>
            <person name="Hutchinson M.I."/>
            <person name="Powell A.J."/>
            <person name="Barry K."/>
            <person name="Miller A.N."/>
            <person name="Grigoriev I.V."/>
            <person name="Debuchy R."/>
            <person name="Gladieux P."/>
            <person name="Thoren M.H."/>
            <person name="Johannesson H."/>
        </authorList>
    </citation>
    <scope>NUCLEOTIDE SEQUENCE</scope>
    <source>
        <strain evidence="2">SMH2392-1A</strain>
    </source>
</reference>
<name>A0AA40BF58_9PEZI</name>
<feature type="chain" id="PRO_5041407248" evidence="1">
    <location>
        <begin position="22"/>
        <end position="291"/>
    </location>
</feature>
<comment type="caution">
    <text evidence="2">The sequence shown here is derived from an EMBL/GenBank/DDBJ whole genome shotgun (WGS) entry which is preliminary data.</text>
</comment>
<dbReference type="Proteomes" id="UP001172101">
    <property type="component" value="Unassembled WGS sequence"/>
</dbReference>
<proteinExistence type="predicted"/>
<keyword evidence="1" id="KW-0732">Signal</keyword>
<sequence length="291" mass="29482">MAHFRTLSLFPLSVMYALVSADGIDSNIGKRSLLQSRQSCVTPGWIPVCGGALPCIPPGAICCSPGEYFAIPPESCPSGTHPYTTAPGGSVVATTTAPALPAVTATVVDYTWYTFTVTWYYWYYFYTYTVIDAAATTVLASTQITSVTAVSVTASDSAAANASVAAYTVTAAFPTPTQAVTSVSGSLAATPTGAASNSTIVISPCSVDTVGVGSAPLSTLAVSTAASTIEQPLNSTLTATSVPASVPTHVPTSVVTAGAAKIGQPSFGGGWDIRSLFLFAAVLLGVAVLVE</sequence>
<evidence type="ECO:0000256" key="1">
    <source>
        <dbReference type="SAM" id="SignalP"/>
    </source>
</evidence>